<feature type="compositionally biased region" description="Polar residues" evidence="1">
    <location>
        <begin position="34"/>
        <end position="65"/>
    </location>
</feature>
<name>A0A4Y2UAV4_ARAVE</name>
<comment type="caution">
    <text evidence="2">The sequence shown here is derived from an EMBL/GenBank/DDBJ whole genome shotgun (WGS) entry which is preliminary data.</text>
</comment>
<dbReference type="AlphaFoldDB" id="A0A4Y2UAV4"/>
<reference evidence="2 3" key="1">
    <citation type="journal article" date="2019" name="Sci. Rep.">
        <title>Orb-weaving spider Araneus ventricosus genome elucidates the spidroin gene catalogue.</title>
        <authorList>
            <person name="Kono N."/>
            <person name="Nakamura H."/>
            <person name="Ohtoshi R."/>
            <person name="Moran D.A.P."/>
            <person name="Shinohara A."/>
            <person name="Yoshida Y."/>
            <person name="Fujiwara M."/>
            <person name="Mori M."/>
            <person name="Tomita M."/>
            <person name="Arakawa K."/>
        </authorList>
    </citation>
    <scope>NUCLEOTIDE SEQUENCE [LARGE SCALE GENOMIC DNA]</scope>
</reference>
<evidence type="ECO:0000313" key="3">
    <source>
        <dbReference type="Proteomes" id="UP000499080"/>
    </source>
</evidence>
<organism evidence="2 3">
    <name type="scientific">Araneus ventricosus</name>
    <name type="common">Orbweaver spider</name>
    <name type="synonym">Epeira ventricosa</name>
    <dbReference type="NCBI Taxonomy" id="182803"/>
    <lineage>
        <taxon>Eukaryota</taxon>
        <taxon>Metazoa</taxon>
        <taxon>Ecdysozoa</taxon>
        <taxon>Arthropoda</taxon>
        <taxon>Chelicerata</taxon>
        <taxon>Arachnida</taxon>
        <taxon>Araneae</taxon>
        <taxon>Araneomorphae</taxon>
        <taxon>Entelegynae</taxon>
        <taxon>Araneoidea</taxon>
        <taxon>Araneidae</taxon>
        <taxon>Araneus</taxon>
    </lineage>
</organism>
<dbReference type="Proteomes" id="UP000499080">
    <property type="component" value="Unassembled WGS sequence"/>
</dbReference>
<accession>A0A4Y2UAV4</accession>
<proteinExistence type="predicted"/>
<sequence length="218" mass="22649">MRIYGSVPQGPRGPRAEQQTPPTRESPVALNVTGGAQESSLQATSEQQDRGSSVAYSEGPSSSEPQGLFPKVPFFRINEDQRPGGDGKIASTTVASGSYGEGSVILGLQGPSGIGGRGPGIQEPSKAGNQRPGVYGTRAAASAAVGENKPCNNAKGPLGQEASGSKEQEQSARGSSVTVDRRSDASKPRNYGWSGGNGSLGGNGWFQTIYWYMKTTRK</sequence>
<keyword evidence="3" id="KW-1185">Reference proteome</keyword>
<gene>
    <name evidence="2" type="ORF">AVEN_235135_1</name>
</gene>
<feature type="compositionally biased region" description="Gly residues" evidence="1">
    <location>
        <begin position="193"/>
        <end position="204"/>
    </location>
</feature>
<evidence type="ECO:0000256" key="1">
    <source>
        <dbReference type="SAM" id="MobiDB-lite"/>
    </source>
</evidence>
<feature type="region of interest" description="Disordered" evidence="1">
    <location>
        <begin position="1"/>
        <end position="70"/>
    </location>
</feature>
<feature type="compositionally biased region" description="Gly residues" evidence="1">
    <location>
        <begin position="110"/>
        <end position="119"/>
    </location>
</feature>
<feature type="region of interest" description="Disordered" evidence="1">
    <location>
        <begin position="106"/>
        <end position="204"/>
    </location>
</feature>
<evidence type="ECO:0000313" key="2">
    <source>
        <dbReference type="EMBL" id="GBO09968.1"/>
    </source>
</evidence>
<protein>
    <submittedName>
        <fullName evidence="2">Uncharacterized protein</fullName>
    </submittedName>
</protein>
<dbReference type="EMBL" id="BGPR01035239">
    <property type="protein sequence ID" value="GBO09968.1"/>
    <property type="molecule type" value="Genomic_DNA"/>
</dbReference>